<evidence type="ECO:0000256" key="2">
    <source>
        <dbReference type="SAM" id="SignalP"/>
    </source>
</evidence>
<proteinExistence type="predicted"/>
<dbReference type="RefSeq" id="WP_012933206.1">
    <property type="nucleotide sequence ID" value="NC_013739.1"/>
</dbReference>
<reference evidence="4" key="2">
    <citation type="submission" date="2010-01" db="EMBL/GenBank/DDBJ databases">
        <title>The complete genome of Conexibacter woesei DSM 14684.</title>
        <authorList>
            <consortium name="US DOE Joint Genome Institute (JGI-PGF)"/>
            <person name="Lucas S."/>
            <person name="Copeland A."/>
            <person name="Lapidus A."/>
            <person name="Glavina del Rio T."/>
            <person name="Dalin E."/>
            <person name="Tice H."/>
            <person name="Bruce D."/>
            <person name="Goodwin L."/>
            <person name="Pitluck S."/>
            <person name="Kyrpides N."/>
            <person name="Mavromatis K."/>
            <person name="Ivanova N."/>
            <person name="Mikhailova N."/>
            <person name="Chertkov O."/>
            <person name="Brettin T."/>
            <person name="Detter J.C."/>
            <person name="Han C."/>
            <person name="Larimer F."/>
            <person name="Land M."/>
            <person name="Hauser L."/>
            <person name="Markowitz V."/>
            <person name="Cheng J.-F."/>
            <person name="Hugenholtz P."/>
            <person name="Woyke T."/>
            <person name="Wu D."/>
            <person name="Pukall R."/>
            <person name="Steenblock K."/>
            <person name="Schneider S."/>
            <person name="Klenk H.-P."/>
            <person name="Eisen J.A."/>
        </authorList>
    </citation>
    <scope>NUCLEOTIDE SEQUENCE [LARGE SCALE GENOMIC DNA]</scope>
    <source>
        <strain evidence="4">DSM 14684 / CIP 108061 / JCM 11494 / NBRC 100937 / ID131577</strain>
    </source>
</reference>
<keyword evidence="2" id="KW-0732">Signal</keyword>
<evidence type="ECO:0000313" key="3">
    <source>
        <dbReference type="EMBL" id="ADB50155.1"/>
    </source>
</evidence>
<dbReference type="STRING" id="469383.Cwoe_1728"/>
<evidence type="ECO:0008006" key="5">
    <source>
        <dbReference type="Google" id="ProtNLM"/>
    </source>
</evidence>
<sequence precursor="true">MHIRVHRRVVAVRAAFALLVCVAIPVAALPAAASAATDQQVADSVAASVRYLRGEQDPASGVIGCISGPGIDCPADAPSPFGGDWALLGLAGAGVHAADLRTAPGAPSAQDYYAGLWAAEDGRWATLGQLQASDYARTIMASHSIGVQPTRISARQNLLAGLAGFYDGGNFAVGLVNQTIFALIALQQTPLAQSPAGQTVMDAVAARVLAAQRANGTWTPYPDINGAALAALCGLGRRDSEPVRRGIAAMLAQRGPTRAGFGNPNATSWALAGLAACGIRRGDATWNAEGLESAIDQLLTFQIPAGGDPSSAGGFSLLPGGAVANLYASQDGLRALAAPGFSVAAPARANPSDPVVRPAPAVAAGTPVPIALAIDYGYGAARLCATTAPAGAALIDVLAAARAGSQPAGCVTDLLVENGRVTRINGRSTATGGVGWKVSVDGAAEVDAGAQPVGFGETVALRLVDPQGLDVSSWTLDLGTQPQGALGVARTVTLTNRRATAVELRAVRVVGAQRDDFLVSSEDCAGETLAAGASCTVAVRFAPSAAGASQAELRVIVAGTDEPPAVVQLSGVGGDLPTGPRGNDGAVGPQGSAGAPAAAGARGPAGPRGQRGAQGKAGRDAKVSCRLLGSGRRQRVSCRVTVAGKRSSAKAAARLVRGGRTFARGSVSSLRPVRAIKPGRYSLRLGSGGTVTTIKATVR</sequence>
<feature type="compositionally biased region" description="Low complexity" evidence="1">
    <location>
        <begin position="586"/>
        <end position="616"/>
    </location>
</feature>
<dbReference type="NCBIfam" id="NF012200">
    <property type="entry name" value="choice_anch_D"/>
    <property type="match status" value="1"/>
</dbReference>
<evidence type="ECO:0000313" key="4">
    <source>
        <dbReference type="Proteomes" id="UP000008229"/>
    </source>
</evidence>
<feature type="signal peptide" evidence="2">
    <location>
        <begin position="1"/>
        <end position="35"/>
    </location>
</feature>
<feature type="chain" id="PRO_5003043086" description="Collagen triple helix repeat protein" evidence="2">
    <location>
        <begin position="36"/>
        <end position="699"/>
    </location>
</feature>
<reference evidence="3 4" key="1">
    <citation type="journal article" date="2010" name="Stand. Genomic Sci.">
        <title>Complete genome sequence of Conexibacter woesei type strain (ID131577).</title>
        <authorList>
            <person name="Pukall R."/>
            <person name="Lapidus A."/>
            <person name="Glavina Del Rio T."/>
            <person name="Copeland A."/>
            <person name="Tice H."/>
            <person name="Cheng J.-F."/>
            <person name="Lucas S."/>
            <person name="Chen F."/>
            <person name="Nolan M."/>
            <person name="Bruce D."/>
            <person name="Goodwin L."/>
            <person name="Pitluck S."/>
            <person name="Mavromatis K."/>
            <person name="Ivanova N."/>
            <person name="Ovchinnikova G."/>
            <person name="Pati A."/>
            <person name="Chen A."/>
            <person name="Palaniappan K."/>
            <person name="Land M."/>
            <person name="Hauser L."/>
            <person name="Chang Y.-J."/>
            <person name="Jeffries C.D."/>
            <person name="Chain P."/>
            <person name="Meincke L."/>
            <person name="Sims D."/>
            <person name="Brettin T."/>
            <person name="Detter J.C."/>
            <person name="Rohde M."/>
            <person name="Goeker M."/>
            <person name="Bristow J."/>
            <person name="Eisen J.A."/>
            <person name="Markowitz V."/>
            <person name="Kyrpides N.C."/>
            <person name="Klenk H.-P."/>
            <person name="Hugenholtz P."/>
        </authorList>
    </citation>
    <scope>NUCLEOTIDE SEQUENCE [LARGE SCALE GENOMIC DNA]</scope>
    <source>
        <strain evidence="4">DSM 14684 / CIP 108061 / JCM 11494 / NBRC 100937 / ID131577</strain>
    </source>
</reference>
<organism evidence="3 4">
    <name type="scientific">Conexibacter woesei (strain DSM 14684 / CCUG 47730 / CIP 108061 / JCM 11494 / NBRC 100937 / ID131577)</name>
    <dbReference type="NCBI Taxonomy" id="469383"/>
    <lineage>
        <taxon>Bacteria</taxon>
        <taxon>Bacillati</taxon>
        <taxon>Actinomycetota</taxon>
        <taxon>Thermoleophilia</taxon>
        <taxon>Solirubrobacterales</taxon>
        <taxon>Conexibacteraceae</taxon>
        <taxon>Conexibacter</taxon>
    </lineage>
</organism>
<keyword evidence="4" id="KW-1185">Reference proteome</keyword>
<dbReference type="eggNOG" id="COG1409">
    <property type="taxonomic scope" value="Bacteria"/>
</dbReference>
<dbReference type="KEGG" id="cwo:Cwoe_1728"/>
<dbReference type="AlphaFoldDB" id="D3F179"/>
<dbReference type="Gene3D" id="2.60.40.10">
    <property type="entry name" value="Immunoglobulins"/>
    <property type="match status" value="1"/>
</dbReference>
<dbReference type="Proteomes" id="UP000008229">
    <property type="component" value="Chromosome"/>
</dbReference>
<dbReference type="InterPro" id="IPR013783">
    <property type="entry name" value="Ig-like_fold"/>
</dbReference>
<dbReference type="HOGENOM" id="CLU_394189_0_0_11"/>
<dbReference type="OrthoDB" id="4306894at2"/>
<dbReference type="EMBL" id="CP001854">
    <property type="protein sequence ID" value="ADB50155.1"/>
    <property type="molecule type" value="Genomic_DNA"/>
</dbReference>
<dbReference type="GO" id="GO:0005975">
    <property type="term" value="P:carbohydrate metabolic process"/>
    <property type="evidence" value="ECO:0007669"/>
    <property type="project" value="UniProtKB-ARBA"/>
</dbReference>
<evidence type="ECO:0000256" key="1">
    <source>
        <dbReference type="SAM" id="MobiDB-lite"/>
    </source>
</evidence>
<dbReference type="Gene3D" id="1.50.10.20">
    <property type="match status" value="1"/>
</dbReference>
<gene>
    <name evidence="3" type="ordered locus">Cwoe_1728</name>
</gene>
<accession>D3F179</accession>
<feature type="region of interest" description="Disordered" evidence="1">
    <location>
        <begin position="572"/>
        <end position="620"/>
    </location>
</feature>
<name>D3F179_CONWI</name>
<dbReference type="SUPFAM" id="SSF48239">
    <property type="entry name" value="Terpenoid cyclases/Protein prenyltransferases"/>
    <property type="match status" value="1"/>
</dbReference>
<protein>
    <recommendedName>
        <fullName evidence="5">Collagen triple helix repeat protein</fullName>
    </recommendedName>
</protein>
<dbReference type="InterPro" id="IPR008930">
    <property type="entry name" value="Terpenoid_cyclase/PrenylTrfase"/>
</dbReference>